<comment type="caution">
    <text evidence="1">The sequence shown here is derived from an EMBL/GenBank/DDBJ whole genome shotgun (WGS) entry which is preliminary data.</text>
</comment>
<protein>
    <submittedName>
        <fullName evidence="1">Uncharacterized protein</fullName>
    </submittedName>
</protein>
<dbReference type="GeneID" id="70229887"/>
<proteinExistence type="predicted"/>
<sequence>MKVTPPLKESLRTSLHHVSQFPDLSQRFDVFKQELAGLADRLSSYGIKAPRNTRLAQDIYALRNNILGHRRAMKTIVIEMNSAYNRINRSGYVAVAQPILTMRDGETIHNRTPEREALMLVTGFDAQWGRLNGMWNEGMGFLEQVDYLGNCCR</sequence>
<reference evidence="1" key="1">
    <citation type="journal article" date="2021" name="Nat. Commun.">
        <title>Genetic determinants of endophytism in the Arabidopsis root mycobiome.</title>
        <authorList>
            <person name="Mesny F."/>
            <person name="Miyauchi S."/>
            <person name="Thiergart T."/>
            <person name="Pickel B."/>
            <person name="Atanasova L."/>
            <person name="Karlsson M."/>
            <person name="Huettel B."/>
            <person name="Barry K.W."/>
            <person name="Haridas S."/>
            <person name="Chen C."/>
            <person name="Bauer D."/>
            <person name="Andreopoulos W."/>
            <person name="Pangilinan J."/>
            <person name="LaButti K."/>
            <person name="Riley R."/>
            <person name="Lipzen A."/>
            <person name="Clum A."/>
            <person name="Drula E."/>
            <person name="Henrissat B."/>
            <person name="Kohler A."/>
            <person name="Grigoriev I.V."/>
            <person name="Martin F.M."/>
            <person name="Hacquard S."/>
        </authorList>
    </citation>
    <scope>NUCLEOTIDE SEQUENCE</scope>
    <source>
        <strain evidence="1">MPI-CAGE-AT-0023</strain>
    </source>
</reference>
<evidence type="ECO:0000313" key="2">
    <source>
        <dbReference type="Proteomes" id="UP000720189"/>
    </source>
</evidence>
<name>A0A9P9GI86_FUSRE</name>
<dbReference type="Proteomes" id="UP000720189">
    <property type="component" value="Unassembled WGS sequence"/>
</dbReference>
<gene>
    <name evidence="1" type="ORF">BKA55DRAFT_693551</name>
</gene>
<dbReference type="AlphaFoldDB" id="A0A9P9GI86"/>
<evidence type="ECO:0000313" key="1">
    <source>
        <dbReference type="EMBL" id="KAH7240004.1"/>
    </source>
</evidence>
<dbReference type="OrthoDB" id="5008727at2759"/>
<accession>A0A9P9GI86</accession>
<keyword evidence="2" id="KW-1185">Reference proteome</keyword>
<dbReference type="EMBL" id="JAGMUX010000014">
    <property type="protein sequence ID" value="KAH7240004.1"/>
    <property type="molecule type" value="Genomic_DNA"/>
</dbReference>
<dbReference type="RefSeq" id="XP_046045798.1">
    <property type="nucleotide sequence ID" value="XM_046199933.1"/>
</dbReference>
<organism evidence="1 2">
    <name type="scientific">Fusarium redolens</name>
    <dbReference type="NCBI Taxonomy" id="48865"/>
    <lineage>
        <taxon>Eukaryota</taxon>
        <taxon>Fungi</taxon>
        <taxon>Dikarya</taxon>
        <taxon>Ascomycota</taxon>
        <taxon>Pezizomycotina</taxon>
        <taxon>Sordariomycetes</taxon>
        <taxon>Hypocreomycetidae</taxon>
        <taxon>Hypocreales</taxon>
        <taxon>Nectriaceae</taxon>
        <taxon>Fusarium</taxon>
        <taxon>Fusarium redolens species complex</taxon>
    </lineage>
</organism>